<dbReference type="Pfam" id="PF07790">
    <property type="entry name" value="Pilin_N"/>
    <property type="match status" value="1"/>
</dbReference>
<feature type="domain" description="Archaeal Type IV pilin N-terminal" evidence="2">
    <location>
        <begin position="13"/>
        <end position="98"/>
    </location>
</feature>
<dbReference type="KEGG" id="mmav:RE476_10965"/>
<organism evidence="3 4">
    <name type="scientific">Methanolobus mangrovi</name>
    <dbReference type="NCBI Taxonomy" id="3072977"/>
    <lineage>
        <taxon>Archaea</taxon>
        <taxon>Methanobacteriati</taxon>
        <taxon>Methanobacteriota</taxon>
        <taxon>Stenosarchaea group</taxon>
        <taxon>Methanomicrobia</taxon>
        <taxon>Methanosarcinales</taxon>
        <taxon>Methanosarcinaceae</taxon>
        <taxon>Methanolobus</taxon>
    </lineage>
</organism>
<evidence type="ECO:0000256" key="1">
    <source>
        <dbReference type="SAM" id="Phobius"/>
    </source>
</evidence>
<keyword evidence="4" id="KW-1185">Reference proteome</keyword>
<keyword evidence="1" id="KW-1133">Transmembrane helix</keyword>
<dbReference type="InterPro" id="IPR012859">
    <property type="entry name" value="Pilin_N_archaeal"/>
</dbReference>
<evidence type="ECO:0000259" key="2">
    <source>
        <dbReference type="Pfam" id="PF07790"/>
    </source>
</evidence>
<keyword evidence="1" id="KW-0812">Transmembrane</keyword>
<keyword evidence="1" id="KW-0472">Membrane</keyword>
<gene>
    <name evidence="3" type="ORF">RE476_10965</name>
</gene>
<dbReference type="GeneID" id="84230668"/>
<evidence type="ECO:0000313" key="3">
    <source>
        <dbReference type="EMBL" id="WMW21883.1"/>
    </source>
</evidence>
<accession>A0AA51UEW8</accession>
<dbReference type="RefSeq" id="WP_309307676.1">
    <property type="nucleotide sequence ID" value="NZ_CP133594.1"/>
</dbReference>
<protein>
    <submittedName>
        <fullName evidence="3">Type IV pilin N-terminal domain-containing protein</fullName>
    </submittedName>
</protein>
<reference evidence="3" key="1">
    <citation type="submission" date="2023-08" db="EMBL/GenBank/DDBJ databases">
        <title>Methanolobus mangrovi sp. nov. and Methanolobus sediminis sp. nov, two novel methylotrophic methanogens isolated from mangrove sediments in China.</title>
        <authorList>
            <person name="Zhou J."/>
        </authorList>
    </citation>
    <scope>NUCLEOTIDE SEQUENCE</scope>
    <source>
        <strain evidence="3">FTZ2</strain>
    </source>
</reference>
<sequence>MQKQILNFTRHVEGISPVIGVVIMLFLTLLLAGITVSSVYGGDTALFPGKAPMASIEVESVVGGVPNSVKYEENFLYLMHKGGDPLLTDSTRIVICGEGSGYTGVAAHGGSFLYGELFVSYDDLTINGKDSPYASNNPDILDGVWSAGEKVILSGHDSPDGSSPSSVHVAVNGMTNTSDNYGLKETKMVSIKIFDMQTQCIISELECLVILAD</sequence>
<proteinExistence type="predicted"/>
<dbReference type="EMBL" id="CP133594">
    <property type="protein sequence ID" value="WMW21883.1"/>
    <property type="molecule type" value="Genomic_DNA"/>
</dbReference>
<evidence type="ECO:0000313" key="4">
    <source>
        <dbReference type="Proteomes" id="UP001183006"/>
    </source>
</evidence>
<dbReference type="AlphaFoldDB" id="A0AA51UEW8"/>
<name>A0AA51UEW8_9EURY</name>
<feature type="transmembrane region" description="Helical" evidence="1">
    <location>
        <begin position="12"/>
        <end position="34"/>
    </location>
</feature>
<dbReference type="Proteomes" id="UP001183006">
    <property type="component" value="Chromosome"/>
</dbReference>